<proteinExistence type="predicted"/>
<organism evidence="1 2">
    <name type="scientific">Fusarium flagelliforme</name>
    <dbReference type="NCBI Taxonomy" id="2675880"/>
    <lineage>
        <taxon>Eukaryota</taxon>
        <taxon>Fungi</taxon>
        <taxon>Dikarya</taxon>
        <taxon>Ascomycota</taxon>
        <taxon>Pezizomycotina</taxon>
        <taxon>Sordariomycetes</taxon>
        <taxon>Hypocreomycetidae</taxon>
        <taxon>Hypocreales</taxon>
        <taxon>Nectriaceae</taxon>
        <taxon>Fusarium</taxon>
        <taxon>Fusarium incarnatum-equiseti species complex</taxon>
    </lineage>
</organism>
<dbReference type="Gene3D" id="3.40.50.720">
    <property type="entry name" value="NAD(P)-binding Rossmann-like Domain"/>
    <property type="match status" value="1"/>
</dbReference>
<dbReference type="AlphaFoldDB" id="A0A395M4Y9"/>
<evidence type="ECO:0000313" key="1">
    <source>
        <dbReference type="EMBL" id="RFN42427.1"/>
    </source>
</evidence>
<dbReference type="SUPFAM" id="SSF51735">
    <property type="entry name" value="NAD(P)-binding Rossmann-fold domains"/>
    <property type="match status" value="1"/>
</dbReference>
<dbReference type="GO" id="GO:0016616">
    <property type="term" value="F:oxidoreductase activity, acting on the CH-OH group of donors, NAD or NADP as acceptor"/>
    <property type="evidence" value="ECO:0007669"/>
    <property type="project" value="TreeGrafter"/>
</dbReference>
<evidence type="ECO:0000313" key="2">
    <source>
        <dbReference type="Proteomes" id="UP000265631"/>
    </source>
</evidence>
<keyword evidence="2" id="KW-1185">Reference proteome</keyword>
<dbReference type="InterPro" id="IPR002347">
    <property type="entry name" value="SDR_fam"/>
</dbReference>
<gene>
    <name evidence="1" type="ORF">FIE12Z_12822</name>
</gene>
<reference evidence="1 2" key="1">
    <citation type="journal article" date="2018" name="PLoS Pathog.">
        <title>Evolution of structural diversity of trichothecenes, a family of toxins produced by plant pathogenic and entomopathogenic fungi.</title>
        <authorList>
            <person name="Proctor R.H."/>
            <person name="McCormick S.P."/>
            <person name="Kim H.S."/>
            <person name="Cardoza R.E."/>
            <person name="Stanley A.M."/>
            <person name="Lindo L."/>
            <person name="Kelly A."/>
            <person name="Brown D.W."/>
            <person name="Lee T."/>
            <person name="Vaughan M.M."/>
            <person name="Alexander N.J."/>
            <person name="Busman M."/>
            <person name="Gutierrez S."/>
        </authorList>
    </citation>
    <scope>NUCLEOTIDE SEQUENCE [LARGE SCALE GENOMIC DNA]</scope>
    <source>
        <strain evidence="1 2">NRRL 13405</strain>
    </source>
</reference>
<name>A0A395M4Y9_9HYPO</name>
<dbReference type="PANTHER" id="PTHR45458:SF3">
    <property type="entry name" value="CHAIN DEHYDROGENASE (ATSC), PUTATIVE-RELATED"/>
    <property type="match status" value="1"/>
</dbReference>
<sequence length="279" mass="30326">MATYLITGASRNLGFEFMRLVSKNPDNVVVGIVRNKSVTEDKVAKELPGRTNIHLLEADMTNYESLANTVPLVTKLVNGALDYVIANAGLIPDWSEFKSFEKMAKQPALLEQDLDDCWKTNVVGNVHLFNLYVPLLKAGRVKKVAVISTGLADPGLTRDHNIYEAMPYSISKAAANMLIAKYSAAYAKDGLVFLAICPGSVKNDRYQDLSEEDMNGLSQMGDKFIEYAPHFSGAKEASESAAMILDVINQASLEAGYGGKFLSHHGGNKYFGEPPVAAA</sequence>
<dbReference type="EMBL" id="PXXK01000732">
    <property type="protein sequence ID" value="RFN42427.1"/>
    <property type="molecule type" value="Genomic_DNA"/>
</dbReference>
<dbReference type="Pfam" id="PF00106">
    <property type="entry name" value="adh_short"/>
    <property type="match status" value="1"/>
</dbReference>
<dbReference type="InterPro" id="IPR052184">
    <property type="entry name" value="SDR_enzymes"/>
</dbReference>
<protein>
    <recommendedName>
        <fullName evidence="3">Short chain dehydrogenase</fullName>
    </recommendedName>
</protein>
<dbReference type="InterPro" id="IPR036291">
    <property type="entry name" value="NAD(P)-bd_dom_sf"/>
</dbReference>
<comment type="caution">
    <text evidence="1">The sequence shown here is derived from an EMBL/GenBank/DDBJ whole genome shotgun (WGS) entry which is preliminary data.</text>
</comment>
<dbReference type="Proteomes" id="UP000265631">
    <property type="component" value="Unassembled WGS sequence"/>
</dbReference>
<accession>A0A395M4Y9</accession>
<dbReference type="PRINTS" id="PR00081">
    <property type="entry name" value="GDHRDH"/>
</dbReference>
<evidence type="ECO:0008006" key="3">
    <source>
        <dbReference type="Google" id="ProtNLM"/>
    </source>
</evidence>
<dbReference type="PANTHER" id="PTHR45458">
    <property type="entry name" value="SHORT-CHAIN DEHYDROGENASE/REDUCTASE SDR"/>
    <property type="match status" value="1"/>
</dbReference>